<evidence type="ECO:0000259" key="2">
    <source>
        <dbReference type="Pfam" id="PF03633"/>
    </source>
</evidence>
<dbReference type="GO" id="GO:0005975">
    <property type="term" value="P:carbohydrate metabolic process"/>
    <property type="evidence" value="ECO:0007669"/>
    <property type="project" value="InterPro"/>
</dbReference>
<evidence type="ECO:0000259" key="5">
    <source>
        <dbReference type="Pfam" id="PF24067"/>
    </source>
</evidence>
<evidence type="ECO:0000313" key="6">
    <source>
        <dbReference type="EMBL" id="GJG27716.1"/>
    </source>
</evidence>
<dbReference type="InterPro" id="IPR054490">
    <property type="entry name" value="BT_1020-like_b-sandwich_1"/>
</dbReference>
<dbReference type="Pfam" id="PF03633">
    <property type="entry name" value="Glyco_hydro_65C"/>
    <property type="match status" value="1"/>
</dbReference>
<dbReference type="RefSeq" id="WP_074802944.1">
    <property type="nucleotide sequence ID" value="NZ_BPTR01000001.1"/>
</dbReference>
<dbReference type="Pfam" id="PF22422">
    <property type="entry name" value="MGH1-like_GH"/>
    <property type="match status" value="1"/>
</dbReference>
<proteinExistence type="predicted"/>
<feature type="domain" description="BT-1020-like structural beta-sandwich" evidence="4">
    <location>
        <begin position="426"/>
        <end position="580"/>
    </location>
</feature>
<feature type="domain" description="Glycoside hydrolase family 65 C-terminal" evidence="2">
    <location>
        <begin position="1035"/>
        <end position="1088"/>
    </location>
</feature>
<evidence type="ECO:0000259" key="3">
    <source>
        <dbReference type="Pfam" id="PF22422"/>
    </source>
</evidence>
<dbReference type="AlphaFoldDB" id="A0AA37MJ09"/>
<organism evidence="6 7">
    <name type="scientific">Segatella bryantii</name>
    <name type="common">Prevotella bryantii</name>
    <dbReference type="NCBI Taxonomy" id="77095"/>
    <lineage>
        <taxon>Bacteria</taxon>
        <taxon>Pseudomonadati</taxon>
        <taxon>Bacteroidota</taxon>
        <taxon>Bacteroidia</taxon>
        <taxon>Bacteroidales</taxon>
        <taxon>Prevotellaceae</taxon>
        <taxon>Segatella</taxon>
    </lineage>
</organism>
<gene>
    <name evidence="6" type="ORF">PRRU23_14160</name>
</gene>
<evidence type="ECO:0000256" key="1">
    <source>
        <dbReference type="SAM" id="SignalP"/>
    </source>
</evidence>
<dbReference type="InterPro" id="IPR005194">
    <property type="entry name" value="Glyco_hydro_65_C"/>
</dbReference>
<dbReference type="InterPro" id="IPR012341">
    <property type="entry name" value="6hp_glycosidase-like_sf"/>
</dbReference>
<feature type="signal peptide" evidence="1">
    <location>
        <begin position="1"/>
        <end position="21"/>
    </location>
</feature>
<name>A0AA37MJ09_SEGBR</name>
<reference evidence="6" key="1">
    <citation type="submission" date="2021-08" db="EMBL/GenBank/DDBJ databases">
        <title>Prevotella lacticifex sp. nov., isolated from rumen of cow.</title>
        <authorList>
            <person name="Shinkai T."/>
            <person name="Ikeyama N."/>
            <person name="Kumagai M."/>
            <person name="Ohmori H."/>
            <person name="Sakamoto M."/>
            <person name="Ohkuma M."/>
            <person name="Mitsumori M."/>
        </authorList>
    </citation>
    <scope>NUCLEOTIDE SEQUENCE</scope>
    <source>
        <strain evidence="6">DSM 11371</strain>
    </source>
</reference>
<dbReference type="Pfam" id="PF22585">
    <property type="entry name" value="Sialidase-like_CBM"/>
    <property type="match status" value="1"/>
</dbReference>
<sequence>MNNKLLPIAFALSLSVYPVYAQQLVRYTGTQLSDPNRHDGGLSPVMGVHNIQILRANREHPSVANGNGWTYNHQPMMAYWRGRFYVHYLCDPKDEQVPPSHTNYQVSKDGYTWSDPIELFPEYNVPEGFSKKGVDGVAHNMKAVMHQRMGWYISSEGRLYALGSYGVCLNKKDHNNDGNGIGRVIREVKADGKLGKIYFIYYNHDFNEKNTDYPFYTHADKHLKKACKEILANPRLVMQWVEEADREDPILPLKKEYKAYNDYTLPDGRIVALWKHALTSISSDGGKTWLEPVNRAEGFVNSNAKIWGQRLSDGSYATLYNPSEFRWPLAISLSKDGLEYTTLNLVNGEVPPIRYGGNYKSRGPQYVRGILEGNGEPADSNLWVSYSMNKEDMWVARIPVPVLTEAHAQADDDFTTYKRLADLTTWNIYSPKEAPVSLDGEWLTLSDSDKFDYSKVERLIPASKDLTVEFDLKALQNNHGTLEVEFIGDNGIAAARMELTPDGLIQLKNGARNAGKSKYEANKVYHLKLTLSVARRRVDLYSDGKLIAKSMFFAPAHTINRVLFRTGEYRTFPTVDTEPDWYGTLEQAGESDSLAVFKIAHFKTTNNDIDAGAALLKSADYKHYVDYFNGMEDENIVQAIPNSESWKWMQENIPLFDAPDKSFEQMWYYRWWTLRKHIEKTPVGYAMTEFLVKRSYADQYNLISSGLGHHIHESRWLRNPIYLDQNIHTWLFGNNGQAMKKLNFYSSWLAQSVWDRYLVDGRKDSVVALLPALIKEVNRWDDHRWEKNGKADLYWQYDVKDAMEETISGGRRAKNARPSINSYMYGNFRAIANIAALAKQQSLAKSYTLKADTLKRLIETELWNDSSQFFEVKYPSGDFAKVREAIGFMPWYVNMFDTDSKFDIAWKQAGDSKGFSAPYGQTTAEQRHPQFRSHGTGKCEWDGAVWPFATAQTLTGMANYLNVSDKPVISDSLYFVELEKYVQSQTHRGKPYIGEYLDEQTGYWLKGDQERSRYYNHSTFNDLVITGLCGLRPREDNNVEVNPLLPQGKWFYFCVDNILYHGHRLAIVWDQDGSRYHVGKGLSIWIDGVCKARRQNLGRLSTAL</sequence>
<dbReference type="InterPro" id="IPR008928">
    <property type="entry name" value="6-hairpin_glycosidase_sf"/>
</dbReference>
<dbReference type="InterPro" id="IPR036278">
    <property type="entry name" value="Sialidase_sf"/>
</dbReference>
<feature type="domain" description="BT-1020-like N-terminal beta-propeller" evidence="5">
    <location>
        <begin position="24"/>
        <end position="257"/>
    </location>
</feature>
<accession>A0AA37MJ09</accession>
<dbReference type="CDD" id="cd15482">
    <property type="entry name" value="Sialidase_non-viral"/>
    <property type="match status" value="1"/>
</dbReference>
<dbReference type="Proteomes" id="UP000887043">
    <property type="component" value="Unassembled WGS sequence"/>
</dbReference>
<comment type="caution">
    <text evidence="6">The sequence shown here is derived from an EMBL/GenBank/DDBJ whole genome shotgun (WGS) entry which is preliminary data.</text>
</comment>
<protein>
    <recommendedName>
        <fullName evidence="8">Six-hairpin glycosidase</fullName>
    </recommendedName>
</protein>
<feature type="domain" description="Mannosylglycerate hydrolase MGH1-like glycoside hydrolase" evidence="3">
    <location>
        <begin position="700"/>
        <end position="1018"/>
    </location>
</feature>
<dbReference type="InterPro" id="IPR054491">
    <property type="entry name" value="MGH1-like_GH"/>
</dbReference>
<evidence type="ECO:0000259" key="4">
    <source>
        <dbReference type="Pfam" id="PF22585"/>
    </source>
</evidence>
<keyword evidence="1" id="KW-0732">Signal</keyword>
<dbReference type="InterPro" id="IPR056425">
    <property type="entry name" value="Beta-prop_BT_1020"/>
</dbReference>
<dbReference type="Gene3D" id="1.50.10.10">
    <property type="match status" value="1"/>
</dbReference>
<dbReference type="SUPFAM" id="SSF48208">
    <property type="entry name" value="Six-hairpin glycosidases"/>
    <property type="match status" value="1"/>
</dbReference>
<evidence type="ECO:0008006" key="8">
    <source>
        <dbReference type="Google" id="ProtNLM"/>
    </source>
</evidence>
<dbReference type="EMBL" id="BPTR01000001">
    <property type="protein sequence ID" value="GJG27716.1"/>
    <property type="molecule type" value="Genomic_DNA"/>
</dbReference>
<evidence type="ECO:0000313" key="7">
    <source>
        <dbReference type="Proteomes" id="UP000887043"/>
    </source>
</evidence>
<feature type="chain" id="PRO_5041251638" description="Six-hairpin glycosidase" evidence="1">
    <location>
        <begin position="22"/>
        <end position="1104"/>
    </location>
</feature>
<dbReference type="SUPFAM" id="SSF50939">
    <property type="entry name" value="Sialidases"/>
    <property type="match status" value="1"/>
</dbReference>
<dbReference type="Pfam" id="PF24067">
    <property type="entry name" value="Beta-prop_BT_1020"/>
    <property type="match status" value="1"/>
</dbReference>